<dbReference type="CDD" id="cd03220">
    <property type="entry name" value="ABC_KpsT_Wzt"/>
    <property type="match status" value="1"/>
</dbReference>
<reference evidence="6 7" key="1">
    <citation type="submission" date="2024-12" db="EMBL/GenBank/DDBJ databases">
        <title>Pseudomonas species isolated from Lotus nodules promote plant growth.</title>
        <authorList>
            <person name="Yu Y.-H."/>
            <person name="Kurtenbach J."/>
            <person name="Crosbie D."/>
            <person name="Brachmann A."/>
            <person name="Marin M."/>
        </authorList>
    </citation>
    <scope>NUCLEOTIDE SEQUENCE [LARGE SCALE GENOMIC DNA]</scope>
    <source>
        <strain evidence="6 7">PLb12A</strain>
    </source>
</reference>
<dbReference type="PANTHER" id="PTHR46743:SF2">
    <property type="entry name" value="TEICHOIC ACIDS EXPORT ATP-BINDING PROTEIN TAGH"/>
    <property type="match status" value="1"/>
</dbReference>
<evidence type="ECO:0000313" key="7">
    <source>
        <dbReference type="Proteomes" id="UP001631987"/>
    </source>
</evidence>
<comment type="caution">
    <text evidence="6">The sequence shown here is derived from an EMBL/GenBank/DDBJ whole genome shotgun (WGS) entry which is preliminary data.</text>
</comment>
<dbReference type="SMART" id="SM00382">
    <property type="entry name" value="AAA"/>
    <property type="match status" value="1"/>
</dbReference>
<proteinExistence type="inferred from homology"/>
<dbReference type="Proteomes" id="UP001631987">
    <property type="component" value="Unassembled WGS sequence"/>
</dbReference>
<accession>A0ABW9HDD7</accession>
<keyword evidence="7" id="KW-1185">Reference proteome</keyword>
<evidence type="ECO:0000259" key="5">
    <source>
        <dbReference type="PROSITE" id="PS50893"/>
    </source>
</evidence>
<dbReference type="Gene3D" id="2.70.50.60">
    <property type="entry name" value="abc- transporter (atp binding component) like domain"/>
    <property type="match status" value="1"/>
</dbReference>
<dbReference type="InterPro" id="IPR015860">
    <property type="entry name" value="ABC_transpr_TagH-like"/>
</dbReference>
<dbReference type="EMBL" id="JBJVNW010000014">
    <property type="protein sequence ID" value="MFM9520138.1"/>
    <property type="molecule type" value="Genomic_DNA"/>
</dbReference>
<keyword evidence="4 6" id="KW-0067">ATP-binding</keyword>
<dbReference type="InterPro" id="IPR017871">
    <property type="entry name" value="ABC_transporter-like_CS"/>
</dbReference>
<dbReference type="InterPro" id="IPR003439">
    <property type="entry name" value="ABC_transporter-like_ATP-bd"/>
</dbReference>
<dbReference type="PROSITE" id="PS50893">
    <property type="entry name" value="ABC_TRANSPORTER_2"/>
    <property type="match status" value="1"/>
</dbReference>
<protein>
    <submittedName>
        <fullName evidence="6">ABC transporter ATP-binding protein</fullName>
    </submittedName>
</protein>
<dbReference type="PANTHER" id="PTHR46743">
    <property type="entry name" value="TEICHOIC ACIDS EXPORT ATP-BINDING PROTEIN TAGH"/>
    <property type="match status" value="1"/>
</dbReference>
<dbReference type="InterPro" id="IPR003593">
    <property type="entry name" value="AAA+_ATPase"/>
</dbReference>
<feature type="domain" description="ABC transporter" evidence="5">
    <location>
        <begin position="4"/>
        <end position="245"/>
    </location>
</feature>
<name>A0ABW9HDD7_9PSED</name>
<evidence type="ECO:0000313" key="6">
    <source>
        <dbReference type="EMBL" id="MFM9520138.1"/>
    </source>
</evidence>
<keyword evidence="3" id="KW-0547">Nucleotide-binding</keyword>
<dbReference type="InterPro" id="IPR027417">
    <property type="entry name" value="P-loop_NTPase"/>
</dbReference>
<dbReference type="GO" id="GO:0005524">
    <property type="term" value="F:ATP binding"/>
    <property type="evidence" value="ECO:0007669"/>
    <property type="project" value="UniProtKB-KW"/>
</dbReference>
<dbReference type="Pfam" id="PF00005">
    <property type="entry name" value="ABC_tran"/>
    <property type="match status" value="1"/>
</dbReference>
<dbReference type="Pfam" id="PF14524">
    <property type="entry name" value="Wzt_C"/>
    <property type="match status" value="1"/>
</dbReference>
<dbReference type="SUPFAM" id="SSF52540">
    <property type="entry name" value="P-loop containing nucleoside triphosphate hydrolases"/>
    <property type="match status" value="1"/>
</dbReference>
<keyword evidence="2" id="KW-0813">Transport</keyword>
<evidence type="ECO:0000256" key="4">
    <source>
        <dbReference type="ARBA" id="ARBA00022840"/>
    </source>
</evidence>
<organism evidence="6 7">
    <name type="scientific">Pseudomonas monachiensis</name>
    <dbReference type="NCBI Taxonomy" id="3060212"/>
    <lineage>
        <taxon>Bacteria</taxon>
        <taxon>Pseudomonadati</taxon>
        <taxon>Pseudomonadota</taxon>
        <taxon>Gammaproteobacteria</taxon>
        <taxon>Pseudomonadales</taxon>
        <taxon>Pseudomonadaceae</taxon>
        <taxon>Pseudomonas</taxon>
    </lineage>
</organism>
<evidence type="ECO:0000256" key="1">
    <source>
        <dbReference type="ARBA" id="ARBA00005417"/>
    </source>
</evidence>
<dbReference type="Gene3D" id="3.40.50.300">
    <property type="entry name" value="P-loop containing nucleotide triphosphate hydrolases"/>
    <property type="match status" value="1"/>
</dbReference>
<evidence type="ECO:0000256" key="3">
    <source>
        <dbReference type="ARBA" id="ARBA00022741"/>
    </source>
</evidence>
<dbReference type="InterPro" id="IPR029439">
    <property type="entry name" value="Wzt_C"/>
</dbReference>
<sequence length="417" mass="46246">MGHIRVTGLGKAYKQYPTRWSRLVEWLVPFSPIRHRQHWVLQDVTFQIAPGESVGIVGINGAGKSTLLKMITGTTQPTCGTIELEGSVAALLELGMGFHADFTGRQNAVMAGQLLGMQVEEIEALMPEIERFAEIGDAIDHPVRTYSSGMQMRLAFSVATARRPDILIVDEALSVGDAYFQHKSFDRIRSFRKAGTTLLIVSHDRGAIQSICDSAILLENGHMAMHDKPETVMDYYNALLAEREGQTVRQEALAGGQFSTISGTGEARILTVRLLDKNERSIDAAEVGQPVVLEVNVEVRQDIERLVLGFMIKDRLGQAMYGINTHRQDQALTDLQAGERVTYRFAFVMGLGKGNYSVALSLSRLDSHLDRNFEWRDYGLVFHVINNRHEDFVGCSWLAAKTTVSRSSAPVTPEITP</sequence>
<dbReference type="RefSeq" id="WP_056722732.1">
    <property type="nucleotide sequence ID" value="NZ_CP178857.1"/>
</dbReference>
<evidence type="ECO:0000256" key="2">
    <source>
        <dbReference type="ARBA" id="ARBA00022448"/>
    </source>
</evidence>
<comment type="similarity">
    <text evidence="1">Belongs to the ABC transporter superfamily.</text>
</comment>
<dbReference type="CDD" id="cd10147">
    <property type="entry name" value="Wzt_C-like"/>
    <property type="match status" value="1"/>
</dbReference>
<gene>
    <name evidence="6" type="ORF">ACKKH4_23200</name>
</gene>
<dbReference type="InterPro" id="IPR050683">
    <property type="entry name" value="Bact_Polysacc_Export_ATP-bd"/>
</dbReference>
<dbReference type="PROSITE" id="PS00211">
    <property type="entry name" value="ABC_TRANSPORTER_1"/>
    <property type="match status" value="1"/>
</dbReference>